<dbReference type="EMBL" id="JAARLZ010000017">
    <property type="protein sequence ID" value="NII08962.1"/>
    <property type="molecule type" value="Genomic_DNA"/>
</dbReference>
<comment type="similarity">
    <text evidence="2 9">Belongs to the GSP F family.</text>
</comment>
<keyword evidence="8 10" id="KW-0472">Membrane</keyword>
<keyword evidence="3 9" id="KW-0813">Transport</keyword>
<evidence type="ECO:0000256" key="10">
    <source>
        <dbReference type="SAM" id="Phobius"/>
    </source>
</evidence>
<name>A0A7X5ZKG1_9GAMM</name>
<dbReference type="RefSeq" id="WP_166952740.1">
    <property type="nucleotide sequence ID" value="NZ_JAARLZ010000017.1"/>
</dbReference>
<dbReference type="Pfam" id="PF00482">
    <property type="entry name" value="T2SSF"/>
    <property type="match status" value="2"/>
</dbReference>
<keyword evidence="5" id="KW-0997">Cell inner membrane</keyword>
<dbReference type="Proteomes" id="UP000490980">
    <property type="component" value="Unassembled WGS sequence"/>
</dbReference>
<evidence type="ECO:0000256" key="6">
    <source>
        <dbReference type="ARBA" id="ARBA00022692"/>
    </source>
</evidence>
<organism evidence="12 13">
    <name type="scientific">Luteibacter anthropi</name>
    <dbReference type="NCBI Taxonomy" id="564369"/>
    <lineage>
        <taxon>Bacteria</taxon>
        <taxon>Pseudomonadati</taxon>
        <taxon>Pseudomonadota</taxon>
        <taxon>Gammaproteobacteria</taxon>
        <taxon>Lysobacterales</taxon>
        <taxon>Rhodanobacteraceae</taxon>
        <taxon>Luteibacter</taxon>
    </lineage>
</organism>
<evidence type="ECO:0000256" key="2">
    <source>
        <dbReference type="ARBA" id="ARBA00005745"/>
    </source>
</evidence>
<dbReference type="PRINTS" id="PR00812">
    <property type="entry name" value="BCTERIALGSPF"/>
</dbReference>
<evidence type="ECO:0000256" key="7">
    <source>
        <dbReference type="ARBA" id="ARBA00022989"/>
    </source>
</evidence>
<dbReference type="PANTHER" id="PTHR30012">
    <property type="entry name" value="GENERAL SECRETION PATHWAY PROTEIN"/>
    <property type="match status" value="1"/>
</dbReference>
<evidence type="ECO:0000313" key="13">
    <source>
        <dbReference type="Proteomes" id="UP000490980"/>
    </source>
</evidence>
<dbReference type="Gene3D" id="1.20.81.30">
    <property type="entry name" value="Type II secretion system (T2SS), domain F"/>
    <property type="match status" value="2"/>
</dbReference>
<evidence type="ECO:0000259" key="11">
    <source>
        <dbReference type="Pfam" id="PF00482"/>
    </source>
</evidence>
<evidence type="ECO:0000256" key="8">
    <source>
        <dbReference type="ARBA" id="ARBA00023136"/>
    </source>
</evidence>
<dbReference type="AlphaFoldDB" id="A0A7X5ZKG1"/>
<keyword evidence="6 9" id="KW-0812">Transmembrane</keyword>
<feature type="domain" description="Type II secretion system protein GspF" evidence="11">
    <location>
        <begin position="291"/>
        <end position="413"/>
    </location>
</feature>
<keyword evidence="4" id="KW-1003">Cell membrane</keyword>
<evidence type="ECO:0000256" key="1">
    <source>
        <dbReference type="ARBA" id="ARBA00004429"/>
    </source>
</evidence>
<evidence type="ECO:0000256" key="3">
    <source>
        <dbReference type="ARBA" id="ARBA00022448"/>
    </source>
</evidence>
<keyword evidence="13" id="KW-1185">Reference proteome</keyword>
<evidence type="ECO:0000256" key="4">
    <source>
        <dbReference type="ARBA" id="ARBA00022475"/>
    </source>
</evidence>
<feature type="transmembrane region" description="Helical" evidence="10">
    <location>
        <begin position="187"/>
        <end position="212"/>
    </location>
</feature>
<dbReference type="GO" id="GO:0005886">
    <property type="term" value="C:plasma membrane"/>
    <property type="evidence" value="ECO:0007669"/>
    <property type="project" value="UniProtKB-SubCell"/>
</dbReference>
<dbReference type="PANTHER" id="PTHR30012:SF7">
    <property type="entry name" value="PROTEIN TRANSPORT PROTEIN HOFC HOMOLOG"/>
    <property type="match status" value="1"/>
</dbReference>
<dbReference type="FunFam" id="1.20.81.30:FF:000001">
    <property type="entry name" value="Type II secretion system protein F"/>
    <property type="match status" value="2"/>
</dbReference>
<comment type="subcellular location">
    <subcellularLocation>
        <location evidence="1 9">Cell inner membrane</location>
        <topology evidence="1 9">Multi-pass membrane protein</topology>
    </subcellularLocation>
</comment>
<dbReference type="InterPro" id="IPR001992">
    <property type="entry name" value="T2SS_GspF/T4SS_PilC_CS"/>
</dbReference>
<gene>
    <name evidence="12" type="ORF">HBF25_21475</name>
</gene>
<proteinExistence type="inferred from homology"/>
<dbReference type="InterPro" id="IPR018076">
    <property type="entry name" value="T2SS_GspF_dom"/>
</dbReference>
<evidence type="ECO:0000313" key="12">
    <source>
        <dbReference type="EMBL" id="NII08962.1"/>
    </source>
</evidence>
<dbReference type="InterPro" id="IPR042094">
    <property type="entry name" value="T2SS_GspF_sf"/>
</dbReference>
<reference evidence="12 13" key="1">
    <citation type="submission" date="2020-03" db="EMBL/GenBank/DDBJ databases">
        <authorList>
            <person name="Lai Q."/>
        </authorList>
    </citation>
    <scope>NUCLEOTIDE SEQUENCE [LARGE SCALE GENOMIC DNA]</scope>
    <source>
        <strain evidence="12 13">CCUG 25036</strain>
    </source>
</reference>
<dbReference type="InterPro" id="IPR003004">
    <property type="entry name" value="GspF/PilC"/>
</dbReference>
<dbReference type="PROSITE" id="PS00874">
    <property type="entry name" value="T2SP_F"/>
    <property type="match status" value="1"/>
</dbReference>
<protein>
    <submittedName>
        <fullName evidence="12">Type II secretion system F family protein</fullName>
    </submittedName>
</protein>
<feature type="transmembrane region" description="Helical" evidence="10">
    <location>
        <begin position="239"/>
        <end position="258"/>
    </location>
</feature>
<sequence length="421" mass="46006">MALATANKNNKAIGAARADVAKLAMYEWSALDKRGKRMNGEMQAKNASLVKAELRRQGMNPQQVREKPKPLFGAAGSTVKPRDVAIFSRQIATMMASGVPMVQAFDIIASGQKNIRFKNILTDVKTNIEGGASLHEALAQYPLQFDELYRNLVHAGEQAGVLDTILDTVATYKERVEAIKGKIKKALFYPAMVFVVAILVTMILLLFVVPVFQQTFKDAGTDLPVPTLVVVKASEFMQAYWWLVIGGMVGLVVAFIMGKKRSKKFAHFLDRLSLRLPVIGNILRQSALARFARTLGVTFQAGVPLVEALEAVSGATGSIVYSEAVLQMRDDVSVGHQLQLAMRQTNLFPNMVVQMTAIGEEAGSLDSMLFKVAEFYEEEVNNAVDTLSSLLEPFIMVILGTLVGGMVISLYLPIFKIAGTT</sequence>
<feature type="domain" description="Type II secretion system protein GspF" evidence="11">
    <location>
        <begin position="87"/>
        <end position="210"/>
    </location>
</feature>
<accession>A0A7X5ZKG1</accession>
<keyword evidence="7 10" id="KW-1133">Transmembrane helix</keyword>
<evidence type="ECO:0000256" key="5">
    <source>
        <dbReference type="ARBA" id="ARBA00022519"/>
    </source>
</evidence>
<comment type="caution">
    <text evidence="12">The sequence shown here is derived from an EMBL/GenBank/DDBJ whole genome shotgun (WGS) entry which is preliminary data.</text>
</comment>
<evidence type="ECO:0000256" key="9">
    <source>
        <dbReference type="RuleBase" id="RU003923"/>
    </source>
</evidence>
<dbReference type="GO" id="GO:0015628">
    <property type="term" value="P:protein secretion by the type II secretion system"/>
    <property type="evidence" value="ECO:0007669"/>
    <property type="project" value="TreeGrafter"/>
</dbReference>
<feature type="transmembrane region" description="Helical" evidence="10">
    <location>
        <begin position="394"/>
        <end position="414"/>
    </location>
</feature>